<dbReference type="AlphaFoldDB" id="A0A9Q1HF05"/>
<feature type="compositionally biased region" description="Basic and acidic residues" evidence="1">
    <location>
        <begin position="596"/>
        <end position="605"/>
    </location>
</feature>
<comment type="caution">
    <text evidence="2">The sequence shown here is derived from an EMBL/GenBank/DDBJ whole genome shotgun (WGS) entry which is preliminary data.</text>
</comment>
<feature type="region of interest" description="Disordered" evidence="1">
    <location>
        <begin position="354"/>
        <end position="374"/>
    </location>
</feature>
<reference evidence="2" key="1">
    <citation type="submission" date="2021-10" db="EMBL/GenBank/DDBJ databases">
        <title>Tropical sea cucumber genome reveals ecological adaptation and Cuvierian tubules defense mechanism.</title>
        <authorList>
            <person name="Chen T."/>
        </authorList>
    </citation>
    <scope>NUCLEOTIDE SEQUENCE</scope>
    <source>
        <strain evidence="2">Nanhai2018</strain>
        <tissue evidence="2">Muscle</tissue>
    </source>
</reference>
<accession>A0A9Q1HF05</accession>
<evidence type="ECO:0000256" key="1">
    <source>
        <dbReference type="SAM" id="MobiDB-lite"/>
    </source>
</evidence>
<feature type="compositionally biased region" description="Basic residues" evidence="1">
    <location>
        <begin position="362"/>
        <end position="372"/>
    </location>
</feature>
<gene>
    <name evidence="2" type="ORF">HOLleu_09509</name>
</gene>
<dbReference type="Proteomes" id="UP001152320">
    <property type="component" value="Chromosome 4"/>
</dbReference>
<dbReference type="OrthoDB" id="542946at2759"/>
<keyword evidence="3" id="KW-1185">Reference proteome</keyword>
<organism evidence="2 3">
    <name type="scientific">Holothuria leucospilota</name>
    <name type="common">Black long sea cucumber</name>
    <name type="synonym">Mertensiothuria leucospilota</name>
    <dbReference type="NCBI Taxonomy" id="206669"/>
    <lineage>
        <taxon>Eukaryota</taxon>
        <taxon>Metazoa</taxon>
        <taxon>Echinodermata</taxon>
        <taxon>Eleutherozoa</taxon>
        <taxon>Echinozoa</taxon>
        <taxon>Holothuroidea</taxon>
        <taxon>Aspidochirotacea</taxon>
        <taxon>Aspidochirotida</taxon>
        <taxon>Holothuriidae</taxon>
        <taxon>Holothuria</taxon>
    </lineage>
</organism>
<dbReference type="EMBL" id="JAIZAY010000004">
    <property type="protein sequence ID" value="KAJ8042688.1"/>
    <property type="molecule type" value="Genomic_DNA"/>
</dbReference>
<sequence>MASVSSEVNSQYKSNLRTQSAMFQNDLEQNSQNKKRFIYQPPGESEAASRMTVVMSYLKDTNVVEQMVKFSRSLARSSKLPYNPYPVFTQQCLPPAEKFHMYKEDDETIRSKLQNPLQSTTSKLIWGINGRTNIWGLKNLVHVVDPDYVEKFHEVIEQAIPSDVDVTEREGYSGQILTSLTSPVVLMGGFQPRPITLQIRLEYVIYGTDVSTGLDVFVKNVISDVKTALKDNSESKLLYVSLTTPSQEEGTRDGMTKWVKSKIEDQEEDFGTEILQTVQSQGNIKAHMVISFDDGSSQHVIRGSKEYILYFIEVSPGHDGEKLASFGEHPYQTLLEGVYLKKADAETYLLTMQRHPANPPRKPSRKMSRHASRNAGEMKISGGIKQKEDDLEEVIKQPIRLKYLKLIGDLLKVEDCFRLIDVALILILMDRGRYNIETLVDIYRFLQSTSCRFYSASCQNQVLVEFIQSIGLWKDSLSDSMLKKMYQQYKEDLLKTLNPLLHERPSHQTAYHCYFVYYLNELEALLKEETTLTKQIIRRFLQLGVFCESVQLQLTEDALKNCVHFNVKNFLTSCKEQLSPTSGGTNKKPAGTESNMKAEEVKDATNEGSVKSVLKHGAEDAEIMQQRFQYLAVEDAMKSNNHPVIMAKEGVLMQYLLNIRLDDVWGEYLRNIMDEPTPPPNPYPRLVTAMRKASLKMRLFGKRDQDIMRSVVSKQPQIADRKLNLYSLSECGVFGLKSALVIVDQDKLKKVIELADAISDQEPIKQKGKFQISSGVCLSGRTVFYGQMVPYVLKLELHHHFYIKGPLGSVSEVLQLFSKVVSEDIIALRGNSQRFVMAGVYVDDQKVTDVDEVSQVDLSTIIIDAASKKSILYLKLYHFIGWRYVAIGKHYRLHYLFVDNADDRHEAFFPENLSEEHLYVFLSKEEAMEYFQKCSEEQTEASKQKLMAQLDLDLSGNLTRREILPAYRCFLLKCLIGGQPLPLADIWRVFHSPAAQVEYVMSLAESLRDLVDSCFKCHLRKQPTPSPVLQNSKKKQKTEVPKKEPTFVGNINMQTLCLMVQGFTEKLSELLHEPSVLAPTSLITAINDKLKSIINFQSFSIAANPQTIIELEEIRHLLHPLLVSLADDVDSVCREPILQFLDSSSSAAGRATDM</sequence>
<name>A0A9Q1HF05_HOLLE</name>
<feature type="region of interest" description="Disordered" evidence="1">
    <location>
        <begin position="577"/>
        <end position="608"/>
    </location>
</feature>
<evidence type="ECO:0000313" key="3">
    <source>
        <dbReference type="Proteomes" id="UP001152320"/>
    </source>
</evidence>
<proteinExistence type="predicted"/>
<evidence type="ECO:0000313" key="2">
    <source>
        <dbReference type="EMBL" id="KAJ8042688.1"/>
    </source>
</evidence>
<protein>
    <submittedName>
        <fullName evidence="2">Uncharacterized protein</fullName>
    </submittedName>
</protein>